<dbReference type="KEGG" id="bss:BSUW23_06565"/>
<dbReference type="Gene3D" id="1.20.5.740">
    <property type="entry name" value="Single helix bin"/>
    <property type="match status" value="1"/>
</dbReference>
<dbReference type="AlphaFoldDB" id="E0U1U8"/>
<reference evidence="1 2" key="2">
    <citation type="journal article" date="2011" name="Microbiology">
        <title>The genome sequence of Bacillus subtilis subsp. spizizenii W23: insights into speciation within the B. subtilis complex and into the history of B. subtilis genetics.</title>
        <authorList>
            <person name="Zeigler D.R."/>
        </authorList>
    </citation>
    <scope>NUCLEOTIDE SEQUENCE [LARGE SCALE GENOMIC DNA]</scope>
    <source>
        <strain evidence="2">ATCC 23059 / NRRL B-14472 / W23</strain>
    </source>
</reference>
<accession>E0U1U8</accession>
<organism evidence="1 2">
    <name type="scientific">Bacillus spizizenii (strain ATCC 23059 / NRRL B-14472 / W23)</name>
    <name type="common">Bacillus subtilis subsp. spizizenii</name>
    <dbReference type="NCBI Taxonomy" id="655816"/>
    <lineage>
        <taxon>Bacteria</taxon>
        <taxon>Bacillati</taxon>
        <taxon>Bacillota</taxon>
        <taxon>Bacilli</taxon>
        <taxon>Bacillales</taxon>
        <taxon>Bacillaceae</taxon>
        <taxon>Bacillus</taxon>
    </lineage>
</organism>
<gene>
    <name evidence="1" type="primary">spoIISB</name>
    <name evidence="1" type="ordered locus">BSUW23_06565</name>
</gene>
<protein>
    <submittedName>
        <fullName evidence="1">Two-component apoptotic control system component B</fullName>
    </submittedName>
</protein>
<dbReference type="Pfam" id="PF14185">
    <property type="entry name" value="SpoIISB_antitox"/>
    <property type="match status" value="1"/>
</dbReference>
<dbReference type="HOGENOM" id="CLU_198063_0_0_9"/>
<reference key="1">
    <citation type="submission" date="2010-08" db="EMBL/GenBank/DDBJ databases">
        <authorList>
            <person name="Zeigler D.R."/>
        </authorList>
    </citation>
    <scope>NUCLEOTIDE SEQUENCE</scope>
    <source>
        <strain>W23</strain>
    </source>
</reference>
<evidence type="ECO:0000313" key="2">
    <source>
        <dbReference type="Proteomes" id="UP000002233"/>
    </source>
</evidence>
<dbReference type="InterPro" id="IPR025897">
    <property type="entry name" value="Antitoxin_SpoIISB"/>
</dbReference>
<dbReference type="EMBL" id="CP002183">
    <property type="protein sequence ID" value="ADM37362.1"/>
    <property type="molecule type" value="Genomic_DNA"/>
</dbReference>
<dbReference type="RefSeq" id="WP_003218451.1">
    <property type="nucleotide sequence ID" value="NC_014479.1"/>
</dbReference>
<name>E0U1U8_BACSH</name>
<dbReference type="Proteomes" id="UP000002233">
    <property type="component" value="Chromosome"/>
</dbReference>
<sequence length="56" mass="6546">MERAFQNGCEPRAAKSFKILKKRSTTSVASYQVSPHTARIFKENERLIDEYKRKKA</sequence>
<proteinExistence type="predicted"/>
<evidence type="ECO:0000313" key="1">
    <source>
        <dbReference type="EMBL" id="ADM37362.1"/>
    </source>
</evidence>